<keyword evidence="3" id="KW-1185">Reference proteome</keyword>
<sequence length="104" mass="11609">MIKLKKYFVLILGLIIPFYSWALLNNLFSSDSESGNGILQRRVHQERVSSETKAAAKTAACVTVGRVVCPEIKGAVYLKNQLLESASKTKESELKHESNEIQNK</sequence>
<dbReference type="AlphaFoldDB" id="A0A2I7N5E7"/>
<gene>
    <name evidence="2" type="ORF">CUN60_05020</name>
</gene>
<dbReference type="EMBL" id="CP024847">
    <property type="protein sequence ID" value="AUR51679.1"/>
    <property type="molecule type" value="Genomic_DNA"/>
</dbReference>
<keyword evidence="1" id="KW-0472">Membrane</keyword>
<evidence type="ECO:0000313" key="3">
    <source>
        <dbReference type="Proteomes" id="UP000236655"/>
    </source>
</evidence>
<proteinExistence type="predicted"/>
<keyword evidence="1" id="KW-1133">Transmembrane helix</keyword>
<feature type="transmembrane region" description="Helical" evidence="1">
    <location>
        <begin position="7"/>
        <end position="24"/>
    </location>
</feature>
<reference evidence="3" key="1">
    <citation type="submission" date="2017-11" db="EMBL/GenBank/DDBJ databases">
        <authorList>
            <person name="Chan K.G."/>
            <person name="Lee L.S."/>
        </authorList>
    </citation>
    <scope>NUCLEOTIDE SEQUENCE [LARGE SCALE GENOMIC DNA]</scope>
    <source>
        <strain evidence="3">DSM 100970</strain>
    </source>
</reference>
<organism evidence="2 3">
    <name type="scientific">Aquella oligotrophica</name>
    <dbReference type="NCBI Taxonomy" id="2067065"/>
    <lineage>
        <taxon>Bacteria</taxon>
        <taxon>Pseudomonadati</taxon>
        <taxon>Pseudomonadota</taxon>
        <taxon>Betaproteobacteria</taxon>
        <taxon>Neisseriales</taxon>
        <taxon>Neisseriaceae</taxon>
        <taxon>Aquella</taxon>
    </lineage>
</organism>
<protein>
    <submittedName>
        <fullName evidence="2">Uncharacterized protein</fullName>
    </submittedName>
</protein>
<accession>A0A2I7N5E7</accession>
<dbReference type="Proteomes" id="UP000236655">
    <property type="component" value="Chromosome"/>
</dbReference>
<evidence type="ECO:0000313" key="2">
    <source>
        <dbReference type="EMBL" id="AUR51679.1"/>
    </source>
</evidence>
<dbReference type="RefSeq" id="WP_102950978.1">
    <property type="nucleotide sequence ID" value="NZ_CP024847.1"/>
</dbReference>
<evidence type="ECO:0000256" key="1">
    <source>
        <dbReference type="SAM" id="Phobius"/>
    </source>
</evidence>
<keyword evidence="1" id="KW-0812">Transmembrane</keyword>
<dbReference type="KEGG" id="nba:CUN60_05020"/>
<name>A0A2I7N5E7_9NEIS</name>